<feature type="non-terminal residue" evidence="1">
    <location>
        <position position="1"/>
    </location>
</feature>
<proteinExistence type="predicted"/>
<reference evidence="1" key="1">
    <citation type="journal article" date="2014" name="Front. Microbiol.">
        <title>High frequency of phylogenetically diverse reductive dehalogenase-homologous genes in deep subseafloor sedimentary metagenomes.</title>
        <authorList>
            <person name="Kawai M."/>
            <person name="Futagami T."/>
            <person name="Toyoda A."/>
            <person name="Takaki Y."/>
            <person name="Nishi S."/>
            <person name="Hori S."/>
            <person name="Arai W."/>
            <person name="Tsubouchi T."/>
            <person name="Morono Y."/>
            <person name="Uchiyama I."/>
            <person name="Ito T."/>
            <person name="Fujiyama A."/>
            <person name="Inagaki F."/>
            <person name="Takami H."/>
        </authorList>
    </citation>
    <scope>NUCLEOTIDE SEQUENCE</scope>
    <source>
        <strain evidence="1">Expedition CK06-06</strain>
    </source>
</reference>
<gene>
    <name evidence="1" type="ORF">S06H3_61164</name>
</gene>
<evidence type="ECO:0000313" key="1">
    <source>
        <dbReference type="EMBL" id="GAI50293.1"/>
    </source>
</evidence>
<dbReference type="AlphaFoldDB" id="X1P350"/>
<sequence>FGAGSYDFYLVKTDASGNMEWDKTFGGSGYDFAHSARQTTDGGYIIAGLTTSDSAGIADAYLVKTDTLGNMEWEKFIGGSGCDEAFDVRQTTDGGYIMAGYTDSYGAGLADVYLVKLSPLTNTPVGSDVTVNLESGTVTFPTVQESGTTTVTTSTENPVEPTPSDFYVIEGNFFD</sequence>
<evidence type="ECO:0008006" key="2">
    <source>
        <dbReference type="Google" id="ProtNLM"/>
    </source>
</evidence>
<feature type="non-terminal residue" evidence="1">
    <location>
        <position position="175"/>
    </location>
</feature>
<protein>
    <recommendedName>
        <fullName evidence="2">Bulb-type lectin domain-containing protein</fullName>
    </recommendedName>
</protein>
<dbReference type="PANTHER" id="PTHR42754">
    <property type="entry name" value="ENDOGLUCANASE"/>
    <property type="match status" value="1"/>
</dbReference>
<dbReference type="EMBL" id="BARV01040048">
    <property type="protein sequence ID" value="GAI50293.1"/>
    <property type="molecule type" value="Genomic_DNA"/>
</dbReference>
<comment type="caution">
    <text evidence="1">The sequence shown here is derived from an EMBL/GenBank/DDBJ whole genome shotgun (WGS) entry which is preliminary data.</text>
</comment>
<accession>X1P350</accession>
<organism evidence="1">
    <name type="scientific">marine sediment metagenome</name>
    <dbReference type="NCBI Taxonomy" id="412755"/>
    <lineage>
        <taxon>unclassified sequences</taxon>
        <taxon>metagenomes</taxon>
        <taxon>ecological metagenomes</taxon>
    </lineage>
</organism>
<dbReference type="PANTHER" id="PTHR42754:SF1">
    <property type="entry name" value="LIPOPROTEIN"/>
    <property type="match status" value="1"/>
</dbReference>
<name>X1P350_9ZZZZ</name>